<keyword evidence="8 12" id="KW-1133">Transmembrane helix</keyword>
<evidence type="ECO:0000256" key="4">
    <source>
        <dbReference type="ARBA" id="ARBA00022729"/>
    </source>
</evidence>
<keyword evidence="11" id="KW-0723">Serine/threonine-protein kinase</keyword>
<dbReference type="PROSITE" id="PS00107">
    <property type="entry name" value="PROTEIN_KINASE_ATP"/>
    <property type="match status" value="1"/>
</dbReference>
<dbReference type="InterPro" id="IPR000719">
    <property type="entry name" value="Prot_kinase_dom"/>
</dbReference>
<keyword evidence="5 10" id="KW-0547">Nucleotide-binding</keyword>
<dbReference type="SMART" id="SM00220">
    <property type="entry name" value="S_TKc"/>
    <property type="match status" value="1"/>
</dbReference>
<dbReference type="PROSITE" id="PS00108">
    <property type="entry name" value="PROTEIN_KINASE_ST"/>
    <property type="match status" value="1"/>
</dbReference>
<accession>A0A8T2T7S2</accession>
<evidence type="ECO:0000256" key="8">
    <source>
        <dbReference type="ARBA" id="ARBA00022989"/>
    </source>
</evidence>
<keyword evidence="3 12" id="KW-0812">Transmembrane</keyword>
<dbReference type="AlphaFoldDB" id="A0A8T2T7S2"/>
<dbReference type="PANTHER" id="PTHR47974:SF9">
    <property type="entry name" value="RECEPTOR-LIKE SERINE_THREONINE-PROTEIN KINASE"/>
    <property type="match status" value="1"/>
</dbReference>
<feature type="transmembrane region" description="Helical" evidence="12">
    <location>
        <begin position="42"/>
        <end position="66"/>
    </location>
</feature>
<dbReference type="Gene3D" id="1.10.510.10">
    <property type="entry name" value="Transferase(Phosphotransferase) domain 1"/>
    <property type="match status" value="1"/>
</dbReference>
<evidence type="ECO:0000313" key="14">
    <source>
        <dbReference type="EMBL" id="KAH7404848.1"/>
    </source>
</evidence>
<dbReference type="GO" id="GO:0005524">
    <property type="term" value="F:ATP binding"/>
    <property type="evidence" value="ECO:0007669"/>
    <property type="project" value="UniProtKB-UniRule"/>
</dbReference>
<dbReference type="SUPFAM" id="SSF56112">
    <property type="entry name" value="Protein kinase-like (PK-like)"/>
    <property type="match status" value="1"/>
</dbReference>
<comment type="subcellular location">
    <subcellularLocation>
        <location evidence="1">Membrane</location>
        <topology evidence="1">Single-pass membrane protein</topology>
    </subcellularLocation>
</comment>
<feature type="binding site" evidence="10">
    <location>
        <position position="136"/>
    </location>
    <ligand>
        <name>ATP</name>
        <dbReference type="ChEBI" id="CHEBI:30616"/>
    </ligand>
</feature>
<keyword evidence="7 10" id="KW-0067">ATP-binding</keyword>
<evidence type="ECO:0000256" key="5">
    <source>
        <dbReference type="ARBA" id="ARBA00022741"/>
    </source>
</evidence>
<dbReference type="OrthoDB" id="4062651at2759"/>
<feature type="domain" description="Protein kinase" evidence="13">
    <location>
        <begin position="107"/>
        <end position="385"/>
    </location>
</feature>
<dbReference type="PROSITE" id="PS50011">
    <property type="entry name" value="PROTEIN_KINASE_DOM"/>
    <property type="match status" value="1"/>
</dbReference>
<evidence type="ECO:0000256" key="6">
    <source>
        <dbReference type="ARBA" id="ARBA00022777"/>
    </source>
</evidence>
<evidence type="ECO:0000256" key="9">
    <source>
        <dbReference type="ARBA" id="ARBA00023136"/>
    </source>
</evidence>
<proteinExistence type="inferred from homology"/>
<evidence type="ECO:0000256" key="12">
    <source>
        <dbReference type="SAM" id="Phobius"/>
    </source>
</evidence>
<comment type="caution">
    <text evidence="14">The sequence shown here is derived from an EMBL/GenBank/DDBJ whole genome shotgun (WGS) entry which is preliminary data.</text>
</comment>
<evidence type="ECO:0000313" key="15">
    <source>
        <dbReference type="Proteomes" id="UP000825935"/>
    </source>
</evidence>
<reference evidence="14" key="1">
    <citation type="submission" date="2021-08" db="EMBL/GenBank/DDBJ databases">
        <title>WGS assembly of Ceratopteris richardii.</title>
        <authorList>
            <person name="Marchant D.B."/>
            <person name="Chen G."/>
            <person name="Jenkins J."/>
            <person name="Shu S."/>
            <person name="Leebens-Mack J."/>
            <person name="Grimwood J."/>
            <person name="Schmutz J."/>
            <person name="Soltis P."/>
            <person name="Soltis D."/>
            <person name="Chen Z.-H."/>
        </authorList>
    </citation>
    <scope>NUCLEOTIDE SEQUENCE</scope>
    <source>
        <strain evidence="14">Whitten #5841</strain>
        <tissue evidence="14">Leaf</tissue>
    </source>
</reference>
<dbReference type="FunFam" id="1.10.510.10:FF:000384">
    <property type="entry name" value="G-type lectin S-receptor-like serine/threonine-protein kinase"/>
    <property type="match status" value="1"/>
</dbReference>
<keyword evidence="9 12" id="KW-0472">Membrane</keyword>
<keyword evidence="6" id="KW-0418">Kinase</keyword>
<dbReference type="InterPro" id="IPR008271">
    <property type="entry name" value="Ser/Thr_kinase_AS"/>
</dbReference>
<dbReference type="InterPro" id="IPR011009">
    <property type="entry name" value="Kinase-like_dom_sf"/>
</dbReference>
<evidence type="ECO:0000256" key="10">
    <source>
        <dbReference type="PROSITE-ProRule" id="PRU10141"/>
    </source>
</evidence>
<protein>
    <recommendedName>
        <fullName evidence="13">Protein kinase domain-containing protein</fullName>
    </recommendedName>
</protein>
<evidence type="ECO:0000256" key="7">
    <source>
        <dbReference type="ARBA" id="ARBA00022840"/>
    </source>
</evidence>
<dbReference type="GO" id="GO:0004674">
    <property type="term" value="F:protein serine/threonine kinase activity"/>
    <property type="evidence" value="ECO:0007669"/>
    <property type="project" value="UniProtKB-KW"/>
</dbReference>
<dbReference type="EMBL" id="CM035420">
    <property type="protein sequence ID" value="KAH7404848.1"/>
    <property type="molecule type" value="Genomic_DNA"/>
</dbReference>
<dbReference type="GO" id="GO:0016020">
    <property type="term" value="C:membrane"/>
    <property type="evidence" value="ECO:0007669"/>
    <property type="project" value="UniProtKB-SubCell"/>
</dbReference>
<evidence type="ECO:0000256" key="11">
    <source>
        <dbReference type="RuleBase" id="RU000304"/>
    </source>
</evidence>
<sequence>MDDEVWSLRGSLNEDVFVTYVKVKVLPESEALSPQIKPKSKIYILLGSVLSILTLLFLFSLCILYWRSLLSKREQEEDDDDDDDVLLDAAEGFPSRFSYTDLHNITNGFERQLGKGGFGAVYAGQLPDGTRVAVKKLDSVIHINKMNKEFKAEEAIMGVMSHNNLLRLRGFCAQKGHRILVYDYMENGSLDKWLFSDGHRRSQLTWRMRCKIALGIAQGIAYLHNEARERVIHLDIKPENILLDESFEAKVADFGISRLLEKNETQVMTAIRGTPGYMAPDWLNEGAIDEKCDVFSYGKLLMEIIGGRRNLDVSVEPMDKVYYPEWAFWQAQKNNIALLTDATLHSDEDIIDLRRMIKTAFLCVLEDPKMRPPMAQVVNMLKGLVHVQDLDLSSLLQGLLFVLRNPSSPTTTQIGGAL</sequence>
<evidence type="ECO:0000256" key="1">
    <source>
        <dbReference type="ARBA" id="ARBA00004167"/>
    </source>
</evidence>
<evidence type="ECO:0000259" key="13">
    <source>
        <dbReference type="PROSITE" id="PS50011"/>
    </source>
</evidence>
<keyword evidence="4" id="KW-0732">Signal</keyword>
<name>A0A8T2T7S2_CERRI</name>
<gene>
    <name evidence="14" type="ORF">KP509_15G046600</name>
</gene>
<dbReference type="InterPro" id="IPR017441">
    <property type="entry name" value="Protein_kinase_ATP_BS"/>
</dbReference>
<evidence type="ECO:0000256" key="2">
    <source>
        <dbReference type="ARBA" id="ARBA00022679"/>
    </source>
</evidence>
<dbReference type="OMA" id="SVIHINK"/>
<comment type="similarity">
    <text evidence="11">Belongs to the protein kinase superfamily.</text>
</comment>
<dbReference type="Gene3D" id="3.30.200.20">
    <property type="entry name" value="Phosphorylase Kinase, domain 1"/>
    <property type="match status" value="1"/>
</dbReference>
<keyword evidence="15" id="KW-1185">Reference proteome</keyword>
<dbReference type="FunFam" id="3.30.200.20:FF:000178">
    <property type="entry name" value="serine/threonine-protein kinase PBS1-like"/>
    <property type="match status" value="1"/>
</dbReference>
<keyword evidence="2" id="KW-0808">Transferase</keyword>
<dbReference type="Proteomes" id="UP000825935">
    <property type="component" value="Chromosome 15"/>
</dbReference>
<evidence type="ECO:0000256" key="3">
    <source>
        <dbReference type="ARBA" id="ARBA00022692"/>
    </source>
</evidence>
<dbReference type="PANTHER" id="PTHR47974">
    <property type="entry name" value="OS07G0415500 PROTEIN"/>
    <property type="match status" value="1"/>
</dbReference>
<dbReference type="Pfam" id="PF00069">
    <property type="entry name" value="Pkinase"/>
    <property type="match status" value="1"/>
</dbReference>
<organism evidence="14 15">
    <name type="scientific">Ceratopteris richardii</name>
    <name type="common">Triangle waterfern</name>
    <dbReference type="NCBI Taxonomy" id="49495"/>
    <lineage>
        <taxon>Eukaryota</taxon>
        <taxon>Viridiplantae</taxon>
        <taxon>Streptophyta</taxon>
        <taxon>Embryophyta</taxon>
        <taxon>Tracheophyta</taxon>
        <taxon>Polypodiopsida</taxon>
        <taxon>Polypodiidae</taxon>
        <taxon>Polypodiales</taxon>
        <taxon>Pteridineae</taxon>
        <taxon>Pteridaceae</taxon>
        <taxon>Parkerioideae</taxon>
        <taxon>Ceratopteris</taxon>
    </lineage>
</organism>